<dbReference type="Gene3D" id="3.40.190.290">
    <property type="match status" value="1"/>
</dbReference>
<dbReference type="SUPFAM" id="SSF53850">
    <property type="entry name" value="Periplasmic binding protein-like II"/>
    <property type="match status" value="1"/>
</dbReference>
<evidence type="ECO:0000256" key="5">
    <source>
        <dbReference type="ARBA" id="ARBA00023163"/>
    </source>
</evidence>
<dbReference type="SUPFAM" id="SSF46785">
    <property type="entry name" value="Winged helix' DNA-binding domain"/>
    <property type="match status" value="1"/>
</dbReference>
<dbReference type="InterPro" id="IPR036388">
    <property type="entry name" value="WH-like_DNA-bd_sf"/>
</dbReference>
<dbReference type="PANTHER" id="PTHR30293:SF0">
    <property type="entry name" value="NITROGEN ASSIMILATION REGULATORY PROTEIN NAC"/>
    <property type="match status" value="1"/>
</dbReference>
<keyword evidence="8" id="KW-1185">Reference proteome</keyword>
<dbReference type="GO" id="GO:0003677">
    <property type="term" value="F:DNA binding"/>
    <property type="evidence" value="ECO:0007669"/>
    <property type="project" value="UniProtKB-KW"/>
</dbReference>
<dbReference type="InterPro" id="IPR005119">
    <property type="entry name" value="LysR_subst-bd"/>
</dbReference>
<evidence type="ECO:0000259" key="6">
    <source>
        <dbReference type="PROSITE" id="PS50931"/>
    </source>
</evidence>
<dbReference type="OrthoDB" id="8587114at2"/>
<dbReference type="InterPro" id="IPR036390">
    <property type="entry name" value="WH_DNA-bd_sf"/>
</dbReference>
<keyword evidence="4" id="KW-0010">Activator</keyword>
<keyword evidence="3 7" id="KW-0238">DNA-binding</keyword>
<dbReference type="Pfam" id="PF03466">
    <property type="entry name" value="LysR_substrate"/>
    <property type="match status" value="1"/>
</dbReference>
<dbReference type="FunFam" id="1.10.10.10:FF:000001">
    <property type="entry name" value="LysR family transcriptional regulator"/>
    <property type="match status" value="1"/>
</dbReference>
<dbReference type="EMBL" id="FNLO01000002">
    <property type="protein sequence ID" value="SDV47369.1"/>
    <property type="molecule type" value="Genomic_DNA"/>
</dbReference>
<dbReference type="RefSeq" id="WP_091905904.1">
    <property type="nucleotide sequence ID" value="NZ_FNLO01000002.1"/>
</dbReference>
<evidence type="ECO:0000313" key="7">
    <source>
        <dbReference type="EMBL" id="SDV47369.1"/>
    </source>
</evidence>
<dbReference type="Gene3D" id="1.10.10.10">
    <property type="entry name" value="Winged helix-like DNA-binding domain superfamily/Winged helix DNA-binding domain"/>
    <property type="match status" value="1"/>
</dbReference>
<accession>A0A1H2PLN2</accession>
<sequence length="311" mass="33108">MELRQLRAVLAIADTGSVTKAAEQLHVVQPAISRQLRIIEGELGTALFVRASNGMALTEEGRAFVNHARKALSELDQAVTDIRPAKGVVSGLVSVGMLPSVSDHIAGMLLAEVQRLYPLVRLRLSCGYAGELQEWVQDGTVDLAVLYDAKANAAIEAMPLLDEPLYLVCSNTLPLPKGERVPLDALRNLPLILPSGRHSVRGILEDACAVAGIALDVIAEADATQLTKALLLSGAGYTVLAGIAIADSKLKGQVSSVPLGIPPLRRRVTLCSGVVRRELEPVRRVREVVQTIVHRLTLCGEWPGAVLLAAG</sequence>
<dbReference type="GO" id="GO:0003700">
    <property type="term" value="F:DNA-binding transcription factor activity"/>
    <property type="evidence" value="ECO:0007669"/>
    <property type="project" value="InterPro"/>
</dbReference>
<gene>
    <name evidence="7" type="ORF">SAMN05216551_102522</name>
</gene>
<protein>
    <submittedName>
        <fullName evidence="7">DNA-binding transcriptional regulator, LysR family</fullName>
    </submittedName>
</protein>
<evidence type="ECO:0000256" key="1">
    <source>
        <dbReference type="ARBA" id="ARBA00009437"/>
    </source>
</evidence>
<dbReference type="STRING" id="1770053.SAMN05216551_102522"/>
<dbReference type="PRINTS" id="PR00039">
    <property type="entry name" value="HTHLYSR"/>
</dbReference>
<organism evidence="7 8">
    <name type="scientific">Chitinasiproducens palmae</name>
    <dbReference type="NCBI Taxonomy" id="1770053"/>
    <lineage>
        <taxon>Bacteria</taxon>
        <taxon>Pseudomonadati</taxon>
        <taxon>Pseudomonadota</taxon>
        <taxon>Betaproteobacteria</taxon>
        <taxon>Burkholderiales</taxon>
        <taxon>Burkholderiaceae</taxon>
        <taxon>Chitinasiproducens</taxon>
    </lineage>
</organism>
<reference evidence="8" key="1">
    <citation type="submission" date="2016-09" db="EMBL/GenBank/DDBJ databases">
        <authorList>
            <person name="Varghese N."/>
            <person name="Submissions S."/>
        </authorList>
    </citation>
    <scope>NUCLEOTIDE SEQUENCE [LARGE SCALE GENOMIC DNA]</scope>
    <source>
        <strain evidence="8">JS23</strain>
    </source>
</reference>
<keyword evidence="2" id="KW-0805">Transcription regulation</keyword>
<dbReference type="AlphaFoldDB" id="A0A1H2PLN2"/>
<dbReference type="PROSITE" id="PS50931">
    <property type="entry name" value="HTH_LYSR"/>
    <property type="match status" value="1"/>
</dbReference>
<evidence type="ECO:0000313" key="8">
    <source>
        <dbReference type="Proteomes" id="UP000243719"/>
    </source>
</evidence>
<name>A0A1H2PLN2_9BURK</name>
<evidence type="ECO:0000256" key="3">
    <source>
        <dbReference type="ARBA" id="ARBA00023125"/>
    </source>
</evidence>
<keyword evidence="5" id="KW-0804">Transcription</keyword>
<evidence type="ECO:0000256" key="4">
    <source>
        <dbReference type="ARBA" id="ARBA00023159"/>
    </source>
</evidence>
<evidence type="ECO:0000256" key="2">
    <source>
        <dbReference type="ARBA" id="ARBA00023015"/>
    </source>
</evidence>
<dbReference type="Proteomes" id="UP000243719">
    <property type="component" value="Unassembled WGS sequence"/>
</dbReference>
<dbReference type="PANTHER" id="PTHR30293">
    <property type="entry name" value="TRANSCRIPTIONAL REGULATORY PROTEIN NAC-RELATED"/>
    <property type="match status" value="1"/>
</dbReference>
<dbReference type="InterPro" id="IPR000847">
    <property type="entry name" value="LysR_HTH_N"/>
</dbReference>
<dbReference type="GO" id="GO:2000142">
    <property type="term" value="P:regulation of DNA-templated transcription initiation"/>
    <property type="evidence" value="ECO:0007669"/>
    <property type="project" value="TreeGrafter"/>
</dbReference>
<dbReference type="Pfam" id="PF00126">
    <property type="entry name" value="HTH_1"/>
    <property type="match status" value="1"/>
</dbReference>
<comment type="similarity">
    <text evidence="1">Belongs to the LysR transcriptional regulatory family.</text>
</comment>
<proteinExistence type="inferred from homology"/>
<feature type="domain" description="HTH lysR-type" evidence="6">
    <location>
        <begin position="1"/>
        <end position="58"/>
    </location>
</feature>